<comment type="similarity">
    <text evidence="2 7">Belongs to the CSM3 family.</text>
</comment>
<evidence type="ECO:0000256" key="5">
    <source>
        <dbReference type="ARBA" id="ARBA00023242"/>
    </source>
</evidence>
<keyword evidence="4" id="KW-0236">DNA replication inhibitor</keyword>
<reference evidence="10" key="1">
    <citation type="submission" date="2023-06" db="EMBL/GenBank/DDBJ databases">
        <title>Genome-scale phylogeny and comparative genomics of the fungal order Sordariales.</title>
        <authorList>
            <consortium name="Lawrence Berkeley National Laboratory"/>
            <person name="Hensen N."/>
            <person name="Bonometti L."/>
            <person name="Westerberg I."/>
            <person name="Brannstrom I.O."/>
            <person name="Guillou S."/>
            <person name="Cros-Aarteil S."/>
            <person name="Calhoun S."/>
            <person name="Haridas S."/>
            <person name="Kuo A."/>
            <person name="Mondo S."/>
            <person name="Pangilinan J."/>
            <person name="Riley R."/>
            <person name="Labutti K."/>
            <person name="Andreopoulos B."/>
            <person name="Lipzen A."/>
            <person name="Chen C."/>
            <person name="Yanf M."/>
            <person name="Daum C."/>
            <person name="Ng V."/>
            <person name="Clum A."/>
            <person name="Steindorff A."/>
            <person name="Ohm R."/>
            <person name="Martin F."/>
            <person name="Silar P."/>
            <person name="Natvig D."/>
            <person name="Lalanne C."/>
            <person name="Gautier V."/>
            <person name="Ament-Velasquez S.L."/>
            <person name="Kruys A."/>
            <person name="Hutchinson M.I."/>
            <person name="Powell A.J."/>
            <person name="Barry K."/>
            <person name="Miller A.N."/>
            <person name="Grigoriev I.V."/>
            <person name="Debuchy R."/>
            <person name="Gladieux P."/>
            <person name="Thoren M.H."/>
            <person name="Johannesson H."/>
        </authorList>
    </citation>
    <scope>NUCLEOTIDE SEQUENCE</scope>
    <source>
        <strain evidence="10">SMH4607-1</strain>
    </source>
</reference>
<dbReference type="InterPro" id="IPR040038">
    <property type="entry name" value="TIPIN/Csm3/Swi3"/>
</dbReference>
<dbReference type="PANTHER" id="PTHR13220:SF11">
    <property type="entry name" value="TIMELESS-INTERACTING PROTEIN"/>
    <property type="match status" value="1"/>
</dbReference>
<feature type="region of interest" description="Disordered" evidence="8">
    <location>
        <begin position="20"/>
        <end position="60"/>
    </location>
</feature>
<evidence type="ECO:0000256" key="6">
    <source>
        <dbReference type="ARBA" id="ARBA00023306"/>
    </source>
</evidence>
<dbReference type="GO" id="GO:0031298">
    <property type="term" value="C:replication fork protection complex"/>
    <property type="evidence" value="ECO:0007669"/>
    <property type="project" value="TreeGrafter"/>
</dbReference>
<dbReference type="GO" id="GO:0003677">
    <property type="term" value="F:DNA binding"/>
    <property type="evidence" value="ECO:0007669"/>
    <property type="project" value="TreeGrafter"/>
</dbReference>
<protein>
    <recommendedName>
        <fullName evidence="7">Chromosome segregation in meiosis protein</fullName>
    </recommendedName>
</protein>
<dbReference type="GO" id="GO:0000076">
    <property type="term" value="P:DNA replication checkpoint signaling"/>
    <property type="evidence" value="ECO:0007669"/>
    <property type="project" value="UniProtKB-UniRule"/>
</dbReference>
<organism evidence="10 11">
    <name type="scientific">Lasiosphaeris hirsuta</name>
    <dbReference type="NCBI Taxonomy" id="260670"/>
    <lineage>
        <taxon>Eukaryota</taxon>
        <taxon>Fungi</taxon>
        <taxon>Dikarya</taxon>
        <taxon>Ascomycota</taxon>
        <taxon>Pezizomycotina</taxon>
        <taxon>Sordariomycetes</taxon>
        <taxon>Sordariomycetidae</taxon>
        <taxon>Sordariales</taxon>
        <taxon>Lasiosphaeriaceae</taxon>
        <taxon>Lasiosphaeris</taxon>
    </lineage>
</organism>
<feature type="compositionally biased region" description="Polar residues" evidence="8">
    <location>
        <begin position="366"/>
        <end position="381"/>
    </location>
</feature>
<proteinExistence type="inferred from homology"/>
<evidence type="ECO:0000313" key="10">
    <source>
        <dbReference type="EMBL" id="KAK0726035.1"/>
    </source>
</evidence>
<dbReference type="PANTHER" id="PTHR13220">
    <property type="entry name" value="TIMELESS INTERACTING-RELATED"/>
    <property type="match status" value="1"/>
</dbReference>
<dbReference type="Proteomes" id="UP001172102">
    <property type="component" value="Unassembled WGS sequence"/>
</dbReference>
<evidence type="ECO:0000256" key="2">
    <source>
        <dbReference type="ARBA" id="ARBA00006075"/>
    </source>
</evidence>
<sequence>MPPKASSAAAAPNNTSDILSDYLADWDDDPFRSPSPKPGSKKNDKKRKEPDTLGIDEQIDITKKARAPRVKLDDARLLSEKGIPKLRKMATRIRLKGKGHEADASRLLSFYQEWLDDLFPKATFLDALAMVEKAGHKTTMRTERVKWIDELKPRLAANDDDEYHDREPSAPSLPTRTAPIFEQAAGRGRAKTPAAIDDLFGDDDIYNATPRAKTAPAKSVDDVPDEDDLDALMAEAEVPATTQGPSFGSIFGGGLVKKPSQPSAEPDDDELDTLMAEAEAQPTKRPIAILDGDEDEDELDALMAEADTVAAPPKNATKPPASTASDDAGSAKAKKLKRAVAEAIEDNGFDDMDDLDALMAEAEAGVSSSKATPAVPPNTTQTDDEEAMAEMDGL</sequence>
<feature type="compositionally biased region" description="Acidic residues" evidence="8">
    <location>
        <begin position="343"/>
        <end position="356"/>
    </location>
</feature>
<dbReference type="GO" id="GO:0006974">
    <property type="term" value="P:DNA damage response"/>
    <property type="evidence" value="ECO:0007669"/>
    <property type="project" value="UniProtKB-KW"/>
</dbReference>
<comment type="subcellular location">
    <subcellularLocation>
        <location evidence="1 7">Nucleus</location>
    </subcellularLocation>
</comment>
<evidence type="ECO:0000256" key="4">
    <source>
        <dbReference type="ARBA" id="ARBA00022880"/>
    </source>
</evidence>
<keyword evidence="5 7" id="KW-0539">Nucleus</keyword>
<evidence type="ECO:0000256" key="3">
    <source>
        <dbReference type="ARBA" id="ARBA00022763"/>
    </source>
</evidence>
<evidence type="ECO:0000313" key="11">
    <source>
        <dbReference type="Proteomes" id="UP001172102"/>
    </source>
</evidence>
<dbReference type="AlphaFoldDB" id="A0AA40E3S9"/>
<evidence type="ECO:0000256" key="8">
    <source>
        <dbReference type="SAM" id="MobiDB-lite"/>
    </source>
</evidence>
<comment type="function">
    <text evidence="7">Plays an important role in the control of DNA replication and the maintenance of replication fork stability.</text>
</comment>
<keyword evidence="11" id="KW-1185">Reference proteome</keyword>
<keyword evidence="3 7" id="KW-0227">DNA damage</keyword>
<gene>
    <name evidence="10" type="ORF">B0H67DRAFT_480201</name>
</gene>
<feature type="region of interest" description="Disordered" evidence="8">
    <location>
        <begin position="238"/>
        <end position="394"/>
    </location>
</feature>
<name>A0AA40E3S9_9PEZI</name>
<keyword evidence="6 7" id="KW-0131">Cell cycle</keyword>
<evidence type="ECO:0000256" key="1">
    <source>
        <dbReference type="ARBA" id="ARBA00004123"/>
    </source>
</evidence>
<evidence type="ECO:0000256" key="7">
    <source>
        <dbReference type="RuleBase" id="RU366049"/>
    </source>
</evidence>
<evidence type="ECO:0000259" key="9">
    <source>
        <dbReference type="Pfam" id="PF07962"/>
    </source>
</evidence>
<feature type="compositionally biased region" description="Acidic residues" evidence="8">
    <location>
        <begin position="291"/>
        <end position="300"/>
    </location>
</feature>
<comment type="caution">
    <text evidence="10">The sequence shown here is derived from an EMBL/GenBank/DDBJ whole genome shotgun (WGS) entry which is preliminary data.</text>
</comment>
<feature type="compositionally biased region" description="Acidic residues" evidence="8">
    <location>
        <begin position="382"/>
        <end position="394"/>
    </location>
</feature>
<dbReference type="GO" id="GO:0043111">
    <property type="term" value="P:replication fork arrest"/>
    <property type="evidence" value="ECO:0007669"/>
    <property type="project" value="TreeGrafter"/>
</dbReference>
<accession>A0AA40E3S9</accession>
<dbReference type="GO" id="GO:0031297">
    <property type="term" value="P:replication fork processing"/>
    <property type="evidence" value="ECO:0007669"/>
    <property type="project" value="UniProtKB-UniRule"/>
</dbReference>
<feature type="compositionally biased region" description="Low complexity" evidence="8">
    <location>
        <begin position="301"/>
        <end position="331"/>
    </location>
</feature>
<dbReference type="EMBL" id="JAUKUA010000002">
    <property type="protein sequence ID" value="KAK0726035.1"/>
    <property type="molecule type" value="Genomic_DNA"/>
</dbReference>
<dbReference type="InterPro" id="IPR012923">
    <property type="entry name" value="Csm3"/>
</dbReference>
<feature type="domain" description="Chromosome segregation in meiosis protein 3" evidence="9">
    <location>
        <begin position="71"/>
        <end position="151"/>
    </location>
</feature>
<dbReference type="Pfam" id="PF07962">
    <property type="entry name" value="Swi3"/>
    <property type="match status" value="1"/>
</dbReference>